<organism evidence="2 3">
    <name type="scientific">Haematococcus lacustris</name>
    <name type="common">Green alga</name>
    <name type="synonym">Haematococcus pluvialis</name>
    <dbReference type="NCBI Taxonomy" id="44745"/>
    <lineage>
        <taxon>Eukaryota</taxon>
        <taxon>Viridiplantae</taxon>
        <taxon>Chlorophyta</taxon>
        <taxon>core chlorophytes</taxon>
        <taxon>Chlorophyceae</taxon>
        <taxon>CS clade</taxon>
        <taxon>Chlamydomonadales</taxon>
        <taxon>Haematococcaceae</taxon>
        <taxon>Haematococcus</taxon>
    </lineage>
</organism>
<evidence type="ECO:0000256" key="1">
    <source>
        <dbReference type="SAM" id="Phobius"/>
    </source>
</evidence>
<keyword evidence="1" id="KW-0812">Transmembrane</keyword>
<feature type="transmembrane region" description="Helical" evidence="1">
    <location>
        <begin position="112"/>
        <end position="133"/>
    </location>
</feature>
<comment type="caution">
    <text evidence="2">The sequence shown here is derived from an EMBL/GenBank/DDBJ whole genome shotgun (WGS) entry which is preliminary data.</text>
</comment>
<proteinExistence type="predicted"/>
<keyword evidence="1" id="KW-1133">Transmembrane helix</keyword>
<evidence type="ECO:0000313" key="3">
    <source>
        <dbReference type="Proteomes" id="UP000485058"/>
    </source>
</evidence>
<evidence type="ECO:0000313" key="2">
    <source>
        <dbReference type="EMBL" id="GFH27347.1"/>
    </source>
</evidence>
<dbReference type="EMBL" id="BLLF01003440">
    <property type="protein sequence ID" value="GFH27347.1"/>
    <property type="molecule type" value="Genomic_DNA"/>
</dbReference>
<sequence length="204" mass="23303">MPIGPAGNEAYYYFEMQSFYSKRWPGMRRSAEGRWEFQPGFLGPFLGTSQPENMYAASVHHFIFSTWDRLLHAAIAVAYIATAAGAFQMLWAQNYNLAAVLLLGWARQRLELPKLAALLGLAWVNKLWLYWVLLGAKVLDKVLKRIAPPVRGTAWVFFWLWAAYVVFSPLYMHPFPFFGIAPGIDATDHIGPQLYEKPDIPNIY</sequence>
<protein>
    <submittedName>
        <fullName evidence="2">Uncharacterized protein</fullName>
    </submittedName>
</protein>
<name>A0A699ZWP1_HAELA</name>
<accession>A0A699ZWP1</accession>
<feature type="transmembrane region" description="Helical" evidence="1">
    <location>
        <begin position="70"/>
        <end position="92"/>
    </location>
</feature>
<feature type="transmembrane region" description="Helical" evidence="1">
    <location>
        <begin position="154"/>
        <end position="172"/>
    </location>
</feature>
<keyword evidence="3" id="KW-1185">Reference proteome</keyword>
<gene>
    <name evidence="2" type="ORF">HaLaN_25652</name>
</gene>
<dbReference type="AlphaFoldDB" id="A0A699ZWP1"/>
<reference evidence="2 3" key="1">
    <citation type="submission" date="2020-02" db="EMBL/GenBank/DDBJ databases">
        <title>Draft genome sequence of Haematococcus lacustris strain NIES-144.</title>
        <authorList>
            <person name="Morimoto D."/>
            <person name="Nakagawa S."/>
            <person name="Yoshida T."/>
            <person name="Sawayama S."/>
        </authorList>
    </citation>
    <scope>NUCLEOTIDE SEQUENCE [LARGE SCALE GENOMIC DNA]</scope>
    <source>
        <strain evidence="2 3">NIES-144</strain>
    </source>
</reference>
<dbReference type="Proteomes" id="UP000485058">
    <property type="component" value="Unassembled WGS sequence"/>
</dbReference>
<keyword evidence="1" id="KW-0472">Membrane</keyword>